<feature type="transmembrane region" description="Helical" evidence="1">
    <location>
        <begin position="43"/>
        <end position="63"/>
    </location>
</feature>
<reference evidence="2 3" key="1">
    <citation type="submission" date="2020-03" db="EMBL/GenBank/DDBJ databases">
        <title>Bacterial isolates of synthetic phycosphere.</title>
        <authorList>
            <person name="Fu H."/>
            <person name="Moran M.A."/>
        </authorList>
    </citation>
    <scope>NUCLEOTIDE SEQUENCE [LARGE SCALE GENOMIC DNA]</scope>
    <source>
        <strain evidence="2 3">HF1</strain>
    </source>
</reference>
<name>A0ABX0VSP9_9RHOB</name>
<comment type="caution">
    <text evidence="2">The sequence shown here is derived from an EMBL/GenBank/DDBJ whole genome shotgun (WGS) entry which is preliminary data.</text>
</comment>
<evidence type="ECO:0000313" key="2">
    <source>
        <dbReference type="EMBL" id="NIY70943.1"/>
    </source>
</evidence>
<evidence type="ECO:0000313" key="3">
    <source>
        <dbReference type="Proteomes" id="UP000709466"/>
    </source>
</evidence>
<sequence>MKTQRATQFRDFIIVLVGAAGVVGFLLYLLSLVVDETWWERNTLLVGTHGFYLFLLPPLLWAFRFRHQDGFQSPTVRKILDNGLILVEPCDWLGHGIGVSIFRASDDLEIFVGCARVMNIQTNRIVQLRLTSAEDDEVSTIKEMADFRKDLVIKPGHMT</sequence>
<dbReference type="Proteomes" id="UP000709466">
    <property type="component" value="Unassembled WGS sequence"/>
</dbReference>
<keyword evidence="1" id="KW-1133">Transmembrane helix</keyword>
<dbReference type="EMBL" id="JAATOP010000001">
    <property type="protein sequence ID" value="NIY70943.1"/>
    <property type="molecule type" value="Genomic_DNA"/>
</dbReference>
<keyword evidence="1" id="KW-0812">Transmembrane</keyword>
<keyword evidence="1" id="KW-0472">Membrane</keyword>
<dbReference type="RefSeq" id="WP_167635836.1">
    <property type="nucleotide sequence ID" value="NZ_JAATOP010000001.1"/>
</dbReference>
<accession>A0ABX0VSP9</accession>
<evidence type="ECO:0000256" key="1">
    <source>
        <dbReference type="SAM" id="Phobius"/>
    </source>
</evidence>
<feature type="transmembrane region" description="Helical" evidence="1">
    <location>
        <begin position="12"/>
        <end position="31"/>
    </location>
</feature>
<evidence type="ECO:0008006" key="4">
    <source>
        <dbReference type="Google" id="ProtNLM"/>
    </source>
</evidence>
<gene>
    <name evidence="2" type="ORF">HCZ30_00670</name>
</gene>
<keyword evidence="3" id="KW-1185">Reference proteome</keyword>
<proteinExistence type="predicted"/>
<organism evidence="2 3">
    <name type="scientific">Marivivens donghaensis</name>
    <dbReference type="NCBI Taxonomy" id="1699413"/>
    <lineage>
        <taxon>Bacteria</taxon>
        <taxon>Pseudomonadati</taxon>
        <taxon>Pseudomonadota</taxon>
        <taxon>Alphaproteobacteria</taxon>
        <taxon>Rhodobacterales</taxon>
        <taxon>Paracoccaceae</taxon>
        <taxon>Marivivens group</taxon>
        <taxon>Marivivens</taxon>
    </lineage>
</organism>
<protein>
    <recommendedName>
        <fullName evidence="4">Bacterial Pleckstrin homology domain-containing protein</fullName>
    </recommendedName>
</protein>